<dbReference type="GO" id="GO:0016616">
    <property type="term" value="F:oxidoreductase activity, acting on the CH-OH group of donors, NAD or NADP as acceptor"/>
    <property type="evidence" value="ECO:0007669"/>
    <property type="project" value="UniProtKB-ARBA"/>
</dbReference>
<reference evidence="4 5" key="1">
    <citation type="submission" date="2020-08" db="EMBL/GenBank/DDBJ databases">
        <title>Streptomyces sp. PSKA01 genome sequencing and assembly.</title>
        <authorList>
            <person name="Mandal S."/>
            <person name="Maiti P.K."/>
            <person name="Das P."/>
        </authorList>
    </citation>
    <scope>NUCLEOTIDE SEQUENCE [LARGE SCALE GENOMIC DNA]</scope>
    <source>
        <strain evidence="4 5">PSKA01</strain>
    </source>
</reference>
<dbReference type="PANTHER" id="PTHR43333">
    <property type="entry name" value="2-HACID_DH_C DOMAIN-CONTAINING PROTEIN"/>
    <property type="match status" value="1"/>
</dbReference>
<gene>
    <name evidence="4" type="ORF">H4N64_40605</name>
</gene>
<dbReference type="PANTHER" id="PTHR43333:SF1">
    <property type="entry name" value="D-ISOMER SPECIFIC 2-HYDROXYACID DEHYDROGENASE NAD-BINDING DOMAIN-CONTAINING PROTEIN"/>
    <property type="match status" value="1"/>
</dbReference>
<dbReference type="Pfam" id="PF02826">
    <property type="entry name" value="2-Hacid_dh_C"/>
    <property type="match status" value="1"/>
</dbReference>
<accession>A0A7X1ME84</accession>
<dbReference type="InterPro" id="IPR029753">
    <property type="entry name" value="D-isomer_DH_CS"/>
</dbReference>
<comment type="caution">
    <text evidence="4">The sequence shown here is derived from an EMBL/GenBank/DDBJ whole genome shotgun (WGS) entry which is preliminary data.</text>
</comment>
<dbReference type="SUPFAM" id="SSF51735">
    <property type="entry name" value="NAD(P)-binding Rossmann-fold domains"/>
    <property type="match status" value="1"/>
</dbReference>
<keyword evidence="1" id="KW-0560">Oxidoreductase</keyword>
<dbReference type="Proteomes" id="UP000584670">
    <property type="component" value="Unassembled WGS sequence"/>
</dbReference>
<dbReference type="EMBL" id="JACMSF010000087">
    <property type="protein sequence ID" value="MBC2907703.1"/>
    <property type="molecule type" value="Genomic_DNA"/>
</dbReference>
<evidence type="ECO:0000313" key="4">
    <source>
        <dbReference type="EMBL" id="MBC2907703.1"/>
    </source>
</evidence>
<evidence type="ECO:0000313" key="5">
    <source>
        <dbReference type="Proteomes" id="UP000584670"/>
    </source>
</evidence>
<dbReference type="AlphaFoldDB" id="A0A7X1ME84"/>
<dbReference type="RefSeq" id="WP_186287646.1">
    <property type="nucleotide sequence ID" value="NZ_JACMSF010000087.1"/>
</dbReference>
<organism evidence="4 5">
    <name type="scientific">Streptomyces cupreus</name>
    <dbReference type="NCBI Taxonomy" id="2759956"/>
    <lineage>
        <taxon>Bacteria</taxon>
        <taxon>Bacillati</taxon>
        <taxon>Actinomycetota</taxon>
        <taxon>Actinomycetes</taxon>
        <taxon>Kitasatosporales</taxon>
        <taxon>Streptomycetaceae</taxon>
        <taxon>Streptomyces</taxon>
    </lineage>
</organism>
<proteinExistence type="predicted"/>
<sequence length="199" mass="21448">MLIAAKSVHAYVRASDAREWAPGAGRPRIVAGSQAFIIGNGEIGSYAGAMLRGIGVRVHHVSRNSGSDWRTLLPSTDWLVLACPLTDDTRGLVGVFELQDLKPGAWVVNVARGGVLDESAIAKVLDSGKRLGAVLDTFEVEPLPGWSPLWERGSVIVLPHDTWRASGAGVRQGEDVLEQLRRYRSGQPLRRMANATAGY</sequence>
<protein>
    <recommendedName>
        <fullName evidence="3">D-isomer specific 2-hydroxyacid dehydrogenase NAD-binding domain-containing protein</fullName>
    </recommendedName>
</protein>
<evidence type="ECO:0000256" key="1">
    <source>
        <dbReference type="ARBA" id="ARBA00023002"/>
    </source>
</evidence>
<name>A0A7X1ME84_9ACTN</name>
<keyword evidence="2" id="KW-0520">NAD</keyword>
<evidence type="ECO:0000256" key="2">
    <source>
        <dbReference type="ARBA" id="ARBA00023027"/>
    </source>
</evidence>
<dbReference type="InterPro" id="IPR036291">
    <property type="entry name" value="NAD(P)-bd_dom_sf"/>
</dbReference>
<dbReference type="PROSITE" id="PS00671">
    <property type="entry name" value="D_2_HYDROXYACID_DH_3"/>
    <property type="match status" value="1"/>
</dbReference>
<feature type="domain" description="D-isomer specific 2-hydroxyacid dehydrogenase NAD-binding" evidence="3">
    <location>
        <begin position="1"/>
        <end position="160"/>
    </location>
</feature>
<dbReference type="GO" id="GO:0051287">
    <property type="term" value="F:NAD binding"/>
    <property type="evidence" value="ECO:0007669"/>
    <property type="project" value="InterPro"/>
</dbReference>
<dbReference type="Gene3D" id="3.40.50.720">
    <property type="entry name" value="NAD(P)-binding Rossmann-like Domain"/>
    <property type="match status" value="2"/>
</dbReference>
<evidence type="ECO:0000259" key="3">
    <source>
        <dbReference type="Pfam" id="PF02826"/>
    </source>
</evidence>
<keyword evidence="5" id="KW-1185">Reference proteome</keyword>
<dbReference type="InterPro" id="IPR006140">
    <property type="entry name" value="D-isomer_DH_NAD-bd"/>
</dbReference>